<dbReference type="GO" id="GO:0008083">
    <property type="term" value="F:growth factor activity"/>
    <property type="evidence" value="ECO:0007669"/>
    <property type="project" value="InterPro"/>
</dbReference>
<dbReference type="OrthoDB" id="1937240at2759"/>
<evidence type="ECO:0000256" key="2">
    <source>
        <dbReference type="SAM" id="SignalP"/>
    </source>
</evidence>
<dbReference type="EMBL" id="NBSK02000004">
    <property type="protein sequence ID" value="KAJ0210500.1"/>
    <property type="molecule type" value="Genomic_DNA"/>
</dbReference>
<evidence type="ECO:0000256" key="1">
    <source>
        <dbReference type="SAM" id="MobiDB-lite"/>
    </source>
</evidence>
<dbReference type="GO" id="GO:0010082">
    <property type="term" value="P:regulation of root meristem growth"/>
    <property type="evidence" value="ECO:0007669"/>
    <property type="project" value="InterPro"/>
</dbReference>
<accession>A0A9R1VQ70</accession>
<keyword evidence="2" id="KW-0732">Signal</keyword>
<dbReference type="InterPro" id="IPR038804">
    <property type="entry name" value="RGF3"/>
</dbReference>
<protein>
    <submittedName>
        <fullName evidence="3">Uncharacterized protein</fullName>
    </submittedName>
</protein>
<name>A0A9R1VQ70_LACSA</name>
<evidence type="ECO:0000313" key="4">
    <source>
        <dbReference type="Proteomes" id="UP000235145"/>
    </source>
</evidence>
<dbReference type="PANTHER" id="PTHR36313:SF7">
    <property type="entry name" value="OS09G0474600 PROTEIN"/>
    <property type="match status" value="1"/>
</dbReference>
<organism evidence="3 4">
    <name type="scientific">Lactuca sativa</name>
    <name type="common">Garden lettuce</name>
    <dbReference type="NCBI Taxonomy" id="4236"/>
    <lineage>
        <taxon>Eukaryota</taxon>
        <taxon>Viridiplantae</taxon>
        <taxon>Streptophyta</taxon>
        <taxon>Embryophyta</taxon>
        <taxon>Tracheophyta</taxon>
        <taxon>Spermatophyta</taxon>
        <taxon>Magnoliopsida</taxon>
        <taxon>eudicotyledons</taxon>
        <taxon>Gunneridae</taxon>
        <taxon>Pentapetalae</taxon>
        <taxon>asterids</taxon>
        <taxon>campanulids</taxon>
        <taxon>Asterales</taxon>
        <taxon>Asteraceae</taxon>
        <taxon>Cichorioideae</taxon>
        <taxon>Cichorieae</taxon>
        <taxon>Lactucinae</taxon>
        <taxon>Lactuca</taxon>
    </lineage>
</organism>
<sequence length="203" mass="23014">MLFIRFEGFILALLIVSFALQNLSVHADHHQVVFLVERRLMGGNSIKEAQEKDASAKKEPIHVAGISRIAGVSSKEKVGGRKMGMNLKKRDAEMDSRSSTGDAQKLNVEADKNASKEGPQDFLDNQGQKCTLETMAINPKRSLQKQVSSLNTNHIISNEDQSDEWRKLLEEADQKVMQMMRRDYSGMRRPRRKPPINNQEPRN</sequence>
<feature type="chain" id="PRO_5040278192" evidence="2">
    <location>
        <begin position="28"/>
        <end position="203"/>
    </location>
</feature>
<evidence type="ECO:0000313" key="3">
    <source>
        <dbReference type="EMBL" id="KAJ0210500.1"/>
    </source>
</evidence>
<feature type="signal peptide" evidence="2">
    <location>
        <begin position="1"/>
        <end position="27"/>
    </location>
</feature>
<dbReference type="AlphaFoldDB" id="A0A9R1VQ70"/>
<keyword evidence="4" id="KW-1185">Reference proteome</keyword>
<proteinExistence type="predicted"/>
<dbReference type="Proteomes" id="UP000235145">
    <property type="component" value="Unassembled WGS sequence"/>
</dbReference>
<gene>
    <name evidence="3" type="ORF">LSAT_V11C400223490</name>
</gene>
<reference evidence="3 4" key="1">
    <citation type="journal article" date="2017" name="Nat. Commun.">
        <title>Genome assembly with in vitro proximity ligation data and whole-genome triplication in lettuce.</title>
        <authorList>
            <person name="Reyes-Chin-Wo S."/>
            <person name="Wang Z."/>
            <person name="Yang X."/>
            <person name="Kozik A."/>
            <person name="Arikit S."/>
            <person name="Song C."/>
            <person name="Xia L."/>
            <person name="Froenicke L."/>
            <person name="Lavelle D.O."/>
            <person name="Truco M.J."/>
            <person name="Xia R."/>
            <person name="Zhu S."/>
            <person name="Xu C."/>
            <person name="Xu H."/>
            <person name="Xu X."/>
            <person name="Cox K."/>
            <person name="Korf I."/>
            <person name="Meyers B.C."/>
            <person name="Michelmore R.W."/>
        </authorList>
    </citation>
    <scope>NUCLEOTIDE SEQUENCE [LARGE SCALE GENOMIC DNA]</scope>
    <source>
        <strain evidence="4">cv. Salinas</strain>
        <tissue evidence="3">Seedlings</tissue>
    </source>
</reference>
<feature type="region of interest" description="Disordered" evidence="1">
    <location>
        <begin position="86"/>
        <end position="106"/>
    </location>
</feature>
<comment type="caution">
    <text evidence="3">The sequence shown here is derived from an EMBL/GenBank/DDBJ whole genome shotgun (WGS) entry which is preliminary data.</text>
</comment>
<feature type="region of interest" description="Disordered" evidence="1">
    <location>
        <begin position="181"/>
        <end position="203"/>
    </location>
</feature>
<dbReference type="PANTHER" id="PTHR36313">
    <property type="entry name" value="ROOT MERISTEM GROWTH FACTOR 2"/>
    <property type="match status" value="1"/>
</dbReference>
<dbReference type="Gramene" id="rna-gnl|WGS:NBSK|LSAT_4X173301_mrna">
    <property type="protein sequence ID" value="cds-PLY97050.1"/>
    <property type="gene ID" value="gene-LSAT_4X173301"/>
</dbReference>